<organism evidence="1 2">
    <name type="scientific">Amycolatopsis acididurans</name>
    <dbReference type="NCBI Taxonomy" id="2724524"/>
    <lineage>
        <taxon>Bacteria</taxon>
        <taxon>Bacillati</taxon>
        <taxon>Actinomycetota</taxon>
        <taxon>Actinomycetes</taxon>
        <taxon>Pseudonocardiales</taxon>
        <taxon>Pseudonocardiaceae</taxon>
        <taxon>Amycolatopsis</taxon>
    </lineage>
</organism>
<evidence type="ECO:0000313" key="1">
    <source>
        <dbReference type="EMBL" id="NKQ51993.1"/>
    </source>
</evidence>
<dbReference type="Proteomes" id="UP000715441">
    <property type="component" value="Unassembled WGS sequence"/>
</dbReference>
<gene>
    <name evidence="1" type="ORF">HFP15_03760</name>
</gene>
<name>A0ABX1IWX2_9PSEU</name>
<accession>A0ABX1IWX2</accession>
<sequence length="78" mass="8607">MTTRDLKPGMRLLLPHVMDLGRPVRTVARVGENGMVNQHDEPLVNVYYTEPADGNWGAGNGGCWDSGWNVIETEAPSR</sequence>
<dbReference type="RefSeq" id="WP_168511467.1">
    <property type="nucleotide sequence ID" value="NZ_JAAXLS010000002.1"/>
</dbReference>
<proteinExistence type="predicted"/>
<reference evidence="1 2" key="1">
    <citation type="submission" date="2020-04" db="EMBL/GenBank/DDBJ databases">
        <title>Novel species.</title>
        <authorList>
            <person name="Teo W.F.A."/>
            <person name="Lipun K."/>
            <person name="Srisuk N."/>
            <person name="Duangmal K."/>
        </authorList>
    </citation>
    <scope>NUCLEOTIDE SEQUENCE [LARGE SCALE GENOMIC DNA]</scope>
    <source>
        <strain evidence="1 2">K13G38</strain>
    </source>
</reference>
<evidence type="ECO:0000313" key="2">
    <source>
        <dbReference type="Proteomes" id="UP000715441"/>
    </source>
</evidence>
<protein>
    <submittedName>
        <fullName evidence="1">Uncharacterized protein</fullName>
    </submittedName>
</protein>
<dbReference type="EMBL" id="JAAXLS010000002">
    <property type="protein sequence ID" value="NKQ51993.1"/>
    <property type="molecule type" value="Genomic_DNA"/>
</dbReference>
<comment type="caution">
    <text evidence="1">The sequence shown here is derived from an EMBL/GenBank/DDBJ whole genome shotgun (WGS) entry which is preliminary data.</text>
</comment>
<keyword evidence="2" id="KW-1185">Reference proteome</keyword>